<evidence type="ECO:0000313" key="2">
    <source>
        <dbReference type="Proteomes" id="UP001239111"/>
    </source>
</evidence>
<organism evidence="1 2">
    <name type="scientific">Eretmocerus hayati</name>
    <dbReference type="NCBI Taxonomy" id="131215"/>
    <lineage>
        <taxon>Eukaryota</taxon>
        <taxon>Metazoa</taxon>
        <taxon>Ecdysozoa</taxon>
        <taxon>Arthropoda</taxon>
        <taxon>Hexapoda</taxon>
        <taxon>Insecta</taxon>
        <taxon>Pterygota</taxon>
        <taxon>Neoptera</taxon>
        <taxon>Endopterygota</taxon>
        <taxon>Hymenoptera</taxon>
        <taxon>Apocrita</taxon>
        <taxon>Proctotrupomorpha</taxon>
        <taxon>Chalcidoidea</taxon>
        <taxon>Aphelinidae</taxon>
        <taxon>Aphelininae</taxon>
        <taxon>Eretmocerus</taxon>
    </lineage>
</organism>
<keyword evidence="2" id="KW-1185">Reference proteome</keyword>
<accession>A0ACC2NXD4</accession>
<gene>
    <name evidence="1" type="ORF">QAD02_011505</name>
</gene>
<dbReference type="Proteomes" id="UP001239111">
    <property type="component" value="Chromosome 2"/>
</dbReference>
<reference evidence="1" key="1">
    <citation type="submission" date="2023-04" db="EMBL/GenBank/DDBJ databases">
        <title>A chromosome-level genome assembly of the parasitoid wasp Eretmocerus hayati.</title>
        <authorList>
            <person name="Zhong Y."/>
            <person name="Liu S."/>
            <person name="Liu Y."/>
        </authorList>
    </citation>
    <scope>NUCLEOTIDE SEQUENCE</scope>
    <source>
        <strain evidence="1">ZJU_SS_LIU_2023</strain>
    </source>
</reference>
<comment type="caution">
    <text evidence="1">The sequence shown here is derived from an EMBL/GenBank/DDBJ whole genome shotgun (WGS) entry which is preliminary data.</text>
</comment>
<name>A0ACC2NXD4_9HYME</name>
<sequence length="286" mass="31587">MTSSNLISWLLIAYIALYDFAEIQGYADIQKRARRSVGGSKALITTYPFMASIRYAGELICGGSIISPNVILTAAHCVPEDYSLDLFYVKVGDSDINFRGSWHQVAKVLKHEKYQELNKEKRMMNDIALLKLKEPIKINNRTTGTIQLLKGSDNARKYKSGTLPGWGFYPTIVNKTVPNPNGNGTIVQKEKSARLSANLRSVNLNIASDQTCSELAPRDNLDIQFCTHTFGQLPCSGDFGSPLVVNGKQGGIASWNVGDCSADANTAYFTDVAKFTKWIDEKMKTL</sequence>
<evidence type="ECO:0000313" key="1">
    <source>
        <dbReference type="EMBL" id="KAJ8675719.1"/>
    </source>
</evidence>
<protein>
    <submittedName>
        <fullName evidence="1">Uncharacterized protein</fullName>
    </submittedName>
</protein>
<proteinExistence type="predicted"/>
<dbReference type="EMBL" id="CM056742">
    <property type="protein sequence ID" value="KAJ8675719.1"/>
    <property type="molecule type" value="Genomic_DNA"/>
</dbReference>